<dbReference type="InterPro" id="IPR013154">
    <property type="entry name" value="ADH-like_N"/>
</dbReference>
<keyword evidence="3" id="KW-0472">Membrane</keyword>
<evidence type="ECO:0000313" key="8">
    <source>
        <dbReference type="Proteomes" id="UP000306740"/>
    </source>
</evidence>
<comment type="cofactor">
    <cofactor evidence="2">
        <name>Zn(2+)</name>
        <dbReference type="ChEBI" id="CHEBI:29105"/>
    </cofactor>
</comment>
<dbReference type="InterPro" id="IPR013149">
    <property type="entry name" value="ADH-like_C"/>
</dbReference>
<dbReference type="Gene3D" id="3.90.180.10">
    <property type="entry name" value="Medium-chain alcohol dehydrogenases, catalytic domain"/>
    <property type="match status" value="2"/>
</dbReference>
<reference evidence="7 8" key="1">
    <citation type="submission" date="2019-05" db="EMBL/GenBank/DDBJ databases">
        <title>Mumia sp. nov., isolated from the intestinal contents of plateau pika (Ochotona curzoniae) in the Qinghai-Tibet plateau of China.</title>
        <authorList>
            <person name="Tian Z."/>
        </authorList>
    </citation>
    <scope>NUCLEOTIDE SEQUENCE [LARGE SCALE GENOMIC DNA]</scope>
    <source>
        <strain evidence="8">527</strain>
        <strain evidence="7">Z527</strain>
    </source>
</reference>
<evidence type="ECO:0000259" key="5">
    <source>
        <dbReference type="Pfam" id="PF08240"/>
    </source>
</evidence>
<dbReference type="PROSITE" id="PS00059">
    <property type="entry name" value="ADH_ZINC"/>
    <property type="match status" value="1"/>
</dbReference>
<feature type="domain" description="Alcohol dehydrogenase-like C-terminal" evidence="4">
    <location>
        <begin position="174"/>
        <end position="218"/>
    </location>
</feature>
<keyword evidence="2" id="KW-0862">Zinc</keyword>
<evidence type="ECO:0000313" key="6">
    <source>
        <dbReference type="EMBL" id="TNC48052.1"/>
    </source>
</evidence>
<accession>A0A5C4MVP2</accession>
<evidence type="ECO:0000259" key="4">
    <source>
        <dbReference type="Pfam" id="PF00107"/>
    </source>
</evidence>
<evidence type="ECO:0000256" key="3">
    <source>
        <dbReference type="SAM" id="Phobius"/>
    </source>
</evidence>
<dbReference type="EMBL" id="VDFR01000028">
    <property type="protein sequence ID" value="TNC49088.1"/>
    <property type="molecule type" value="Genomic_DNA"/>
</dbReference>
<comment type="caution">
    <text evidence="7">The sequence shown here is derived from an EMBL/GenBank/DDBJ whole genome shotgun (WGS) entry which is preliminary data.</text>
</comment>
<dbReference type="InterPro" id="IPR011032">
    <property type="entry name" value="GroES-like_sf"/>
</dbReference>
<dbReference type="CDD" id="cd08262">
    <property type="entry name" value="Zn_ADH8"/>
    <property type="match status" value="1"/>
</dbReference>
<dbReference type="GO" id="GO:0016491">
    <property type="term" value="F:oxidoreductase activity"/>
    <property type="evidence" value="ECO:0007669"/>
    <property type="project" value="UniProtKB-KW"/>
</dbReference>
<dbReference type="SUPFAM" id="SSF50129">
    <property type="entry name" value="GroES-like"/>
    <property type="match status" value="1"/>
</dbReference>
<sequence length="387" mass="41320">MKAVTCHEGTLTLEDVAEPVPARGQVLIEVTRCGICGSDLHARTHSDLTADGAAEIGYDAFMRASQSVVMGHEFTGRVLAYGPGCREAWPVGTRVVSLPVLEQEDGVHLTGLSVRAPGGYAERMLVSEALTLPVPDGVSDDHAATTEPLAVAHHAVRRAQIGKKEVAIVIGCGPIGLAVILMLKAAGVRTVVASDLSAGRRDLARRCGADVVVDPREQSPWTAYGKRRGHLRTAPSLMELGLSTMKTLRRVPGLPWWRVMRAAEKVGATPKGPVVFECVGVQGMIEDVITHAPLLSRVVVVGVCMEPDTFRPSMAINKEIDLRFVFAYGPDEFYETLQMIADGTVDPSPMLTATVGLDGVADAFAALADPNRHAKILIDPTSNLRTV</sequence>
<keyword evidence="1" id="KW-0560">Oxidoreductase</keyword>
<dbReference type="RefSeq" id="WP_139105526.1">
    <property type="nucleotide sequence ID" value="NZ_VDFR01000028.1"/>
</dbReference>
<dbReference type="GO" id="GO:0008270">
    <property type="term" value="F:zinc ion binding"/>
    <property type="evidence" value="ECO:0007669"/>
    <property type="project" value="InterPro"/>
</dbReference>
<dbReference type="Gene3D" id="3.40.50.720">
    <property type="entry name" value="NAD(P)-binding Rossmann-like Domain"/>
    <property type="match status" value="2"/>
</dbReference>
<evidence type="ECO:0000256" key="1">
    <source>
        <dbReference type="ARBA" id="ARBA00023002"/>
    </source>
</evidence>
<organism evidence="7 8">
    <name type="scientific">Mumia zhuanghuii</name>
    <dbReference type="NCBI Taxonomy" id="2585211"/>
    <lineage>
        <taxon>Bacteria</taxon>
        <taxon>Bacillati</taxon>
        <taxon>Actinomycetota</taxon>
        <taxon>Actinomycetes</taxon>
        <taxon>Propionibacteriales</taxon>
        <taxon>Nocardioidaceae</taxon>
        <taxon>Mumia</taxon>
    </lineage>
</organism>
<evidence type="ECO:0000256" key="2">
    <source>
        <dbReference type="RuleBase" id="RU361277"/>
    </source>
</evidence>
<dbReference type="Pfam" id="PF08240">
    <property type="entry name" value="ADH_N"/>
    <property type="match status" value="1"/>
</dbReference>
<dbReference type="Pfam" id="PF00107">
    <property type="entry name" value="ADH_zinc_N"/>
    <property type="match status" value="1"/>
</dbReference>
<comment type="similarity">
    <text evidence="2">Belongs to the zinc-containing alcohol dehydrogenase family.</text>
</comment>
<keyword evidence="3" id="KW-1133">Transmembrane helix</keyword>
<keyword evidence="3" id="KW-0812">Transmembrane</keyword>
<evidence type="ECO:0000313" key="7">
    <source>
        <dbReference type="EMBL" id="TNC49088.1"/>
    </source>
</evidence>
<dbReference type="PANTHER" id="PTHR43189">
    <property type="entry name" value="ZINC-TYPE ALCOHOL DEHYDROGENASE-LIKE PROTEIN C1198.01-RELATED"/>
    <property type="match status" value="1"/>
</dbReference>
<protein>
    <submittedName>
        <fullName evidence="7">Zinc-binding dehydrogenase</fullName>
    </submittedName>
</protein>
<dbReference type="PANTHER" id="PTHR43189:SF1">
    <property type="entry name" value="ZINC-TYPE ALCOHOL DEHYDROGENASE-LIKE PROTEIN C1198.01"/>
    <property type="match status" value="1"/>
</dbReference>
<dbReference type="AlphaFoldDB" id="A0A5C4MVP2"/>
<keyword evidence="2" id="KW-0479">Metal-binding</keyword>
<name>A0A5C4MVP2_9ACTN</name>
<dbReference type="EMBL" id="VDFR01000039">
    <property type="protein sequence ID" value="TNC48052.1"/>
    <property type="molecule type" value="Genomic_DNA"/>
</dbReference>
<feature type="domain" description="Alcohol dehydrogenase-like N-terminal" evidence="5">
    <location>
        <begin position="23"/>
        <end position="136"/>
    </location>
</feature>
<dbReference type="InterPro" id="IPR002328">
    <property type="entry name" value="ADH_Zn_CS"/>
</dbReference>
<dbReference type="InterPro" id="IPR036291">
    <property type="entry name" value="NAD(P)-bd_dom_sf"/>
</dbReference>
<proteinExistence type="inferred from homology"/>
<dbReference type="OrthoDB" id="9797931at2"/>
<dbReference type="SUPFAM" id="SSF51735">
    <property type="entry name" value="NAD(P)-binding Rossmann-fold domains"/>
    <property type="match status" value="1"/>
</dbReference>
<dbReference type="Proteomes" id="UP000306740">
    <property type="component" value="Unassembled WGS sequence"/>
</dbReference>
<feature type="transmembrane region" description="Helical" evidence="3">
    <location>
        <begin position="166"/>
        <end position="187"/>
    </location>
</feature>
<gene>
    <name evidence="7" type="ORF">FHE65_06105</name>
    <name evidence="6" type="ORF">FHE65_07950</name>
</gene>